<dbReference type="EMBL" id="JAGDFM010000188">
    <property type="protein sequence ID" value="KAG7383069.1"/>
    <property type="molecule type" value="Genomic_DNA"/>
</dbReference>
<protein>
    <submittedName>
        <fullName evidence="2">Uncharacterized protein</fullName>
    </submittedName>
</protein>
<comment type="caution">
    <text evidence="2">The sequence shown here is derived from an EMBL/GenBank/DDBJ whole genome shotgun (WGS) entry which is preliminary data.</text>
</comment>
<dbReference type="AlphaFoldDB" id="A0A8T1VSF8"/>
<organism evidence="2 3">
    <name type="scientific">Phytophthora pseudosyringae</name>
    <dbReference type="NCBI Taxonomy" id="221518"/>
    <lineage>
        <taxon>Eukaryota</taxon>
        <taxon>Sar</taxon>
        <taxon>Stramenopiles</taxon>
        <taxon>Oomycota</taxon>
        <taxon>Peronosporomycetes</taxon>
        <taxon>Peronosporales</taxon>
        <taxon>Peronosporaceae</taxon>
        <taxon>Phytophthora</taxon>
    </lineage>
</organism>
<name>A0A8T1VSF8_9STRA</name>
<keyword evidence="3" id="KW-1185">Reference proteome</keyword>
<proteinExistence type="predicted"/>
<reference evidence="2" key="1">
    <citation type="submission" date="2021-02" db="EMBL/GenBank/DDBJ databases">
        <authorList>
            <person name="Palmer J.M."/>
        </authorList>
    </citation>
    <scope>NUCLEOTIDE SEQUENCE</scope>
    <source>
        <strain evidence="2">SCRP734</strain>
    </source>
</reference>
<sequence>MKDIRAWLVRRQATPSVGGQSGQRIPSAAQAAVTLPESTALQLKRTKGSTAPRVAKKIKLPVKSMEVKLHRTELAIPNTSDRMSSSPDYSEEKAEPNETVVREATNGFTNLEVEDILEVTNMEVEITNVDISITEMMPL</sequence>
<dbReference type="Proteomes" id="UP000694044">
    <property type="component" value="Unassembled WGS sequence"/>
</dbReference>
<evidence type="ECO:0000313" key="2">
    <source>
        <dbReference type="EMBL" id="KAG7383069.1"/>
    </source>
</evidence>
<gene>
    <name evidence="2" type="ORF">PHYPSEUDO_004053</name>
</gene>
<accession>A0A8T1VSF8</accession>
<evidence type="ECO:0000256" key="1">
    <source>
        <dbReference type="SAM" id="MobiDB-lite"/>
    </source>
</evidence>
<feature type="region of interest" description="Disordered" evidence="1">
    <location>
        <begin position="75"/>
        <end position="99"/>
    </location>
</feature>
<feature type="compositionally biased region" description="Polar residues" evidence="1">
    <location>
        <begin position="77"/>
        <end position="88"/>
    </location>
</feature>
<evidence type="ECO:0000313" key="3">
    <source>
        <dbReference type="Proteomes" id="UP000694044"/>
    </source>
</evidence>